<dbReference type="EC" id="2.1.1.244" evidence="5"/>
<organism evidence="12 13">
    <name type="scientific">Aspergillus oryzae</name>
    <name type="common">Yellow koji mold</name>
    <dbReference type="NCBI Taxonomy" id="5062"/>
    <lineage>
        <taxon>Eukaryota</taxon>
        <taxon>Fungi</taxon>
        <taxon>Dikarya</taxon>
        <taxon>Ascomycota</taxon>
        <taxon>Pezizomycotina</taxon>
        <taxon>Eurotiomycetes</taxon>
        <taxon>Eurotiomycetidae</taxon>
        <taxon>Eurotiales</taxon>
        <taxon>Aspergillaceae</taxon>
        <taxon>Aspergillus</taxon>
        <taxon>Aspergillus subgen. Circumdati</taxon>
    </lineage>
</organism>
<comment type="similarity">
    <text evidence="1">Belongs to the methyltransferase superfamily. NTM1 family.</text>
</comment>
<keyword evidence="4" id="KW-0949">S-adenosyl-L-methionine</keyword>
<evidence type="ECO:0000256" key="2">
    <source>
        <dbReference type="ARBA" id="ARBA00022603"/>
    </source>
</evidence>
<feature type="region of interest" description="Disordered" evidence="11">
    <location>
        <begin position="41"/>
        <end position="69"/>
    </location>
</feature>
<comment type="catalytic activity">
    <reaction evidence="10">
        <text>N-terminal L-alanyl-L-prolyl-L-lysyl-[protein] + 3 S-adenosyl-L-methionine = N-terminal N,N,N-trimethyl-L-alanyl-L-prolyl-L-lysyl-[protein] + 3 S-adenosyl-L-homocysteine + 3 H(+)</text>
        <dbReference type="Rhea" id="RHEA:54712"/>
        <dbReference type="Rhea" id="RHEA-COMP:13785"/>
        <dbReference type="Rhea" id="RHEA-COMP:13971"/>
        <dbReference type="ChEBI" id="CHEBI:15378"/>
        <dbReference type="ChEBI" id="CHEBI:57856"/>
        <dbReference type="ChEBI" id="CHEBI:59789"/>
        <dbReference type="ChEBI" id="CHEBI:138057"/>
        <dbReference type="ChEBI" id="CHEBI:138315"/>
        <dbReference type="EC" id="2.1.1.244"/>
    </reaction>
</comment>
<evidence type="ECO:0000313" key="13">
    <source>
        <dbReference type="Proteomes" id="UP001165205"/>
    </source>
</evidence>
<dbReference type="PANTHER" id="PTHR12753">
    <property type="entry name" value="AD-003 - RELATED"/>
    <property type="match status" value="1"/>
</dbReference>
<evidence type="ECO:0000256" key="1">
    <source>
        <dbReference type="ARBA" id="ARBA00009059"/>
    </source>
</evidence>
<dbReference type="GO" id="GO:0032259">
    <property type="term" value="P:methylation"/>
    <property type="evidence" value="ECO:0007669"/>
    <property type="project" value="UniProtKB-KW"/>
</dbReference>
<comment type="caution">
    <text evidence="12">The sequence shown here is derived from an EMBL/GenBank/DDBJ whole genome shotgun (WGS) entry which is preliminary data.</text>
</comment>
<evidence type="ECO:0000256" key="6">
    <source>
        <dbReference type="ARBA" id="ARBA00039449"/>
    </source>
</evidence>
<dbReference type="InterPro" id="IPR008576">
    <property type="entry name" value="MeTrfase_NTM1"/>
</dbReference>
<accession>A0AAN4Y909</accession>
<dbReference type="SUPFAM" id="SSF53335">
    <property type="entry name" value="S-adenosyl-L-methionine-dependent methyltransferases"/>
    <property type="match status" value="1"/>
</dbReference>
<sequence>MTPQSPRWIILARLLKRGPAHPETKRYNQHHSSANQLPLNQILHPPTMSTDPVKLLQSNNDGPPATRPDSQIDQAVAVKYWSDKPATVNGMLGGYAQVSRTDLRGSRNFLAKARRLVPGCPVTGKLKRGVDCGAGIGRVINDFLGQECEIVDAVEPVEKFSRVLSERRLTRNCALGEVLTIGIEDWVPGVKVYDLIWAQWSVPYLTDAQLVEYLVRCRGALTDVGLMVIKENISEEPEGDIYDESESSVTRTDEKLRRLFKEAGMQLILSEVQSGFPRQLRLLPVISYALRPRIQLG</sequence>
<evidence type="ECO:0000313" key="12">
    <source>
        <dbReference type="EMBL" id="GMG23379.1"/>
    </source>
</evidence>
<evidence type="ECO:0000256" key="10">
    <source>
        <dbReference type="ARBA" id="ARBA00048167"/>
    </source>
</evidence>
<evidence type="ECO:0000256" key="3">
    <source>
        <dbReference type="ARBA" id="ARBA00022679"/>
    </source>
</evidence>
<protein>
    <recommendedName>
        <fullName evidence="6">Alpha N-terminal protein methyltransferase 1</fullName>
        <ecNumber evidence="5">2.1.1.244</ecNumber>
    </recommendedName>
    <alternativeName>
        <fullName evidence="7">X-Pro-Lys N-terminal protein methyltransferase 1</fullName>
    </alternativeName>
</protein>
<name>A0AAN4Y909_ASPOZ</name>
<evidence type="ECO:0000256" key="9">
    <source>
        <dbReference type="ARBA" id="ARBA00047885"/>
    </source>
</evidence>
<dbReference type="CDD" id="cd02440">
    <property type="entry name" value="AdoMet_MTases"/>
    <property type="match status" value="1"/>
</dbReference>
<evidence type="ECO:0000256" key="7">
    <source>
        <dbReference type="ARBA" id="ARBA00043129"/>
    </source>
</evidence>
<gene>
    <name evidence="12" type="ORF">Aory04_000084000</name>
</gene>
<evidence type="ECO:0000256" key="11">
    <source>
        <dbReference type="SAM" id="MobiDB-lite"/>
    </source>
</evidence>
<dbReference type="Pfam" id="PF05891">
    <property type="entry name" value="Methyltransf_PK"/>
    <property type="match status" value="1"/>
</dbReference>
<dbReference type="GO" id="GO:0071885">
    <property type="term" value="F:N-terminal protein N-methyltransferase activity"/>
    <property type="evidence" value="ECO:0007669"/>
    <property type="project" value="UniProtKB-EC"/>
</dbReference>
<dbReference type="GO" id="GO:0005737">
    <property type="term" value="C:cytoplasm"/>
    <property type="evidence" value="ECO:0007669"/>
    <property type="project" value="TreeGrafter"/>
</dbReference>
<keyword evidence="2" id="KW-0489">Methyltransferase</keyword>
<evidence type="ECO:0000256" key="5">
    <source>
        <dbReference type="ARBA" id="ARBA00039112"/>
    </source>
</evidence>
<dbReference type="EMBL" id="BSYA01000005">
    <property type="protein sequence ID" value="GMG23379.1"/>
    <property type="molecule type" value="Genomic_DNA"/>
</dbReference>
<comment type="catalytic activity">
    <reaction evidence="9">
        <text>N-terminal L-prolyl-L-prolyl-L-lysyl-[protein] + 2 S-adenosyl-L-methionine = N-terminal N,N-dimethyl-L-prolyl-L-prolyl-L-lysyl-[protein] + 2 S-adenosyl-L-homocysteine + 2 H(+)</text>
        <dbReference type="Rhea" id="RHEA:54736"/>
        <dbReference type="Rhea" id="RHEA-COMP:13787"/>
        <dbReference type="Rhea" id="RHEA-COMP:13974"/>
        <dbReference type="ChEBI" id="CHEBI:15378"/>
        <dbReference type="ChEBI" id="CHEBI:57856"/>
        <dbReference type="ChEBI" id="CHEBI:59789"/>
        <dbReference type="ChEBI" id="CHEBI:138059"/>
        <dbReference type="ChEBI" id="CHEBI:138318"/>
        <dbReference type="EC" id="2.1.1.244"/>
    </reaction>
</comment>
<comment type="catalytic activity">
    <reaction evidence="8">
        <text>N-terminal L-seryl-L-prolyl-L-lysyl-[protein] + 3 S-adenosyl-L-methionine = N-terminal N,N,N-trimethyl-L-seryl-L-prolyl-L-lysyl-[protein] + 3 S-adenosyl-L-homocysteine + 3 H(+)</text>
        <dbReference type="Rhea" id="RHEA:54724"/>
        <dbReference type="Rhea" id="RHEA-COMP:13789"/>
        <dbReference type="Rhea" id="RHEA-COMP:13973"/>
        <dbReference type="ChEBI" id="CHEBI:15378"/>
        <dbReference type="ChEBI" id="CHEBI:57856"/>
        <dbReference type="ChEBI" id="CHEBI:59789"/>
        <dbReference type="ChEBI" id="CHEBI:138061"/>
        <dbReference type="ChEBI" id="CHEBI:138317"/>
        <dbReference type="EC" id="2.1.1.244"/>
    </reaction>
</comment>
<evidence type="ECO:0000256" key="4">
    <source>
        <dbReference type="ARBA" id="ARBA00022691"/>
    </source>
</evidence>
<dbReference type="Gene3D" id="3.40.50.150">
    <property type="entry name" value="Vaccinia Virus protein VP39"/>
    <property type="match status" value="1"/>
</dbReference>
<dbReference type="AlphaFoldDB" id="A0AAN4Y909"/>
<evidence type="ECO:0000256" key="8">
    <source>
        <dbReference type="ARBA" id="ARBA00047306"/>
    </source>
</evidence>
<dbReference type="Proteomes" id="UP001165205">
    <property type="component" value="Unassembled WGS sequence"/>
</dbReference>
<dbReference type="InterPro" id="IPR029063">
    <property type="entry name" value="SAM-dependent_MTases_sf"/>
</dbReference>
<proteinExistence type="inferred from homology"/>
<dbReference type="PANTHER" id="PTHR12753:SF0">
    <property type="entry name" value="ALPHA N-TERMINAL PROTEIN METHYLTRANSFERASE 1"/>
    <property type="match status" value="1"/>
</dbReference>
<reference evidence="12" key="1">
    <citation type="submission" date="2023-04" db="EMBL/GenBank/DDBJ databases">
        <title>Aspergillus oryzae NBRC 4228.</title>
        <authorList>
            <person name="Ichikawa N."/>
            <person name="Sato H."/>
            <person name="Tonouchi N."/>
        </authorList>
    </citation>
    <scope>NUCLEOTIDE SEQUENCE</scope>
    <source>
        <strain evidence="12">NBRC 4228</strain>
    </source>
</reference>
<keyword evidence="3" id="KW-0808">Transferase</keyword>